<protein>
    <submittedName>
        <fullName evidence="1">Uncharacterized protein</fullName>
    </submittedName>
</protein>
<name>A0A1T4QJS7_9FUSO</name>
<gene>
    <name evidence="1" type="ORF">SAMN02745174_02349</name>
</gene>
<dbReference type="AlphaFoldDB" id="A0A1T4QJS7"/>
<proteinExistence type="predicted"/>
<dbReference type="Proteomes" id="UP000191153">
    <property type="component" value="Unassembled WGS sequence"/>
</dbReference>
<dbReference type="STRING" id="180163.SAMN02745174_02349"/>
<sequence>MKVISFIKRIKEKKEHEKENKDKYFIESKNVMNNYYEKKYGAFEEEAISFKDVKEDDQNE</sequence>
<dbReference type="EMBL" id="FUWX01000025">
    <property type="protein sequence ID" value="SKA03906.1"/>
    <property type="molecule type" value="Genomic_DNA"/>
</dbReference>
<dbReference type="RefSeq" id="WP_078694778.1">
    <property type="nucleotide sequence ID" value="NZ_FUWX01000025.1"/>
</dbReference>
<keyword evidence="2" id="KW-1185">Reference proteome</keyword>
<reference evidence="1 2" key="1">
    <citation type="submission" date="2017-02" db="EMBL/GenBank/DDBJ databases">
        <authorList>
            <person name="Peterson S.W."/>
        </authorList>
    </citation>
    <scope>NUCLEOTIDE SEQUENCE [LARGE SCALE GENOMIC DNA]</scope>
    <source>
        <strain evidence="1 2">ATCC 700028</strain>
    </source>
</reference>
<evidence type="ECO:0000313" key="1">
    <source>
        <dbReference type="EMBL" id="SKA03906.1"/>
    </source>
</evidence>
<evidence type="ECO:0000313" key="2">
    <source>
        <dbReference type="Proteomes" id="UP000191153"/>
    </source>
</evidence>
<organism evidence="1 2">
    <name type="scientific">Cetobacterium ceti</name>
    <dbReference type="NCBI Taxonomy" id="180163"/>
    <lineage>
        <taxon>Bacteria</taxon>
        <taxon>Fusobacteriati</taxon>
        <taxon>Fusobacteriota</taxon>
        <taxon>Fusobacteriia</taxon>
        <taxon>Fusobacteriales</taxon>
        <taxon>Fusobacteriaceae</taxon>
        <taxon>Cetobacterium</taxon>
    </lineage>
</organism>
<accession>A0A1T4QJS7</accession>